<comment type="catalytic activity">
    <reaction evidence="9">
        <text>Couples ATP hydrolysis with the unwinding of duplex DNA by translocating in the 3'-5' direction.</text>
        <dbReference type="EC" id="5.6.2.4"/>
    </reaction>
</comment>
<dbReference type="NCBIfam" id="TIGR00614">
    <property type="entry name" value="recQ_fam"/>
    <property type="match status" value="1"/>
</dbReference>
<sequence length="633" mass="72719">MQTPEDILQSYWGFSSFKPAQKQIINHVLTGNNCLALLPTGGGKSICFQVPALIKEGICIVISPLIALMQDQVQNLNSKGIKSLMLKSGTSYKDLDTLLDNCIYGNYKFLYLSPERLQQDLVQERIAKMNVNLIAVDEAHCISEWGHDFRPSYRRVSILQEIHPNIPVIALTATATQQVQKDILKTLNIDSKNVFKYSFKRNNIQFLVKNEEDKTHQLLTFLKKNTGPSIIYVRNRKATLQLKETLQQNQISADAYHGGLETSKKDQLLENWLKEDFKVMIATTAFGMGIDKENVQNVIHFHLPESLESFFQEAGRAGRNGENATSLLLYNDHDFLLLENQFLKHIPTIKSVKLVYKKLNSYFSIAYGEGEQTEHNFNFIDFCKNYQLPTAITFNSLELLDRVGILKLTKEFSQKTSLQFLISSKQVFYFLERNPQYEQILKTLFRLKGGFFEHKTSFSVEKLSEKSEVSPDIIKSRLEHLAKEKIIDLSIANQDTSLVFLVPREDDITINPISKYIKQQYQLKEEKIKAVTSFVSSNDQCKVIQLLAYFGESELEECGKCSVCLQRKKKQTKRVYNDIYQQILAILNQQDCNLKEIVPQIKAKEEDTIYILRAMLDKKIISISSNNIIKLKK</sequence>
<keyword evidence="8" id="KW-0413">Isomerase</keyword>
<dbReference type="InterPro" id="IPR001650">
    <property type="entry name" value="Helicase_C-like"/>
</dbReference>
<dbReference type="GO" id="GO:0009378">
    <property type="term" value="F:four-way junction helicase activity"/>
    <property type="evidence" value="ECO:0007669"/>
    <property type="project" value="TreeGrafter"/>
</dbReference>
<dbReference type="Pfam" id="PF00271">
    <property type="entry name" value="Helicase_C"/>
    <property type="match status" value="1"/>
</dbReference>
<evidence type="ECO:0000313" key="15">
    <source>
        <dbReference type="EMBL" id="PZW39686.1"/>
    </source>
</evidence>
<evidence type="ECO:0000256" key="8">
    <source>
        <dbReference type="ARBA" id="ARBA00023235"/>
    </source>
</evidence>
<dbReference type="GO" id="GO:0016787">
    <property type="term" value="F:hydrolase activity"/>
    <property type="evidence" value="ECO:0007669"/>
    <property type="project" value="UniProtKB-KW"/>
</dbReference>
<keyword evidence="2" id="KW-0479">Metal-binding</keyword>
<dbReference type="GO" id="GO:0003677">
    <property type="term" value="F:DNA binding"/>
    <property type="evidence" value="ECO:0007669"/>
    <property type="project" value="UniProtKB-KW"/>
</dbReference>
<dbReference type="PANTHER" id="PTHR13710">
    <property type="entry name" value="DNA HELICASE RECQ FAMILY MEMBER"/>
    <property type="match status" value="1"/>
</dbReference>
<evidence type="ECO:0000256" key="12">
    <source>
        <dbReference type="ARBA" id="ARBA00044550"/>
    </source>
</evidence>
<dbReference type="CDD" id="cd17920">
    <property type="entry name" value="DEXHc_RecQ"/>
    <property type="match status" value="1"/>
</dbReference>
<dbReference type="GO" id="GO:0005524">
    <property type="term" value="F:ATP binding"/>
    <property type="evidence" value="ECO:0007669"/>
    <property type="project" value="UniProtKB-KW"/>
</dbReference>
<feature type="domain" description="Helicase C-terminal" evidence="14">
    <location>
        <begin position="214"/>
        <end position="360"/>
    </location>
</feature>
<dbReference type="InterPro" id="IPR036388">
    <property type="entry name" value="WH-like_DNA-bd_sf"/>
</dbReference>
<dbReference type="Pfam" id="PF00270">
    <property type="entry name" value="DEAD"/>
    <property type="match status" value="1"/>
</dbReference>
<dbReference type="GO" id="GO:0006281">
    <property type="term" value="P:DNA repair"/>
    <property type="evidence" value="ECO:0007669"/>
    <property type="project" value="TreeGrafter"/>
</dbReference>
<keyword evidence="16" id="KW-1185">Reference proteome</keyword>
<name>A0A2W7HYL8_9FLAO</name>
<comment type="caution">
    <text evidence="15">The sequence shown here is derived from an EMBL/GenBank/DDBJ whole genome shotgun (WGS) entry which is preliminary data.</text>
</comment>
<dbReference type="SMART" id="SM00490">
    <property type="entry name" value="HELICc"/>
    <property type="match status" value="1"/>
</dbReference>
<accession>A0A2W7HYL8</accession>
<evidence type="ECO:0000313" key="16">
    <source>
        <dbReference type="Proteomes" id="UP000249542"/>
    </source>
</evidence>
<proteinExistence type="inferred from homology"/>
<evidence type="ECO:0000256" key="11">
    <source>
        <dbReference type="ARBA" id="ARBA00044535"/>
    </source>
</evidence>
<dbReference type="InterPro" id="IPR011545">
    <property type="entry name" value="DEAD/DEAH_box_helicase_dom"/>
</dbReference>
<dbReference type="PANTHER" id="PTHR13710:SF105">
    <property type="entry name" value="ATP-DEPENDENT DNA HELICASE Q1"/>
    <property type="match status" value="1"/>
</dbReference>
<dbReference type="Pfam" id="PF16124">
    <property type="entry name" value="RecQ_Zn_bind"/>
    <property type="match status" value="1"/>
</dbReference>
<protein>
    <recommendedName>
        <fullName evidence="11">ATP-dependent DNA helicase RecQ</fullName>
        <ecNumber evidence="10">5.6.2.4</ecNumber>
    </recommendedName>
    <alternativeName>
        <fullName evidence="12">DNA 3'-5' helicase RecQ</fullName>
    </alternativeName>
</protein>
<dbReference type="Gene3D" id="1.10.10.10">
    <property type="entry name" value="Winged helix-like DNA-binding domain superfamily/Winged helix DNA-binding domain"/>
    <property type="match status" value="1"/>
</dbReference>
<evidence type="ECO:0000259" key="14">
    <source>
        <dbReference type="PROSITE" id="PS51194"/>
    </source>
</evidence>
<dbReference type="GO" id="GO:0043138">
    <property type="term" value="F:3'-5' DNA helicase activity"/>
    <property type="evidence" value="ECO:0007669"/>
    <property type="project" value="UniProtKB-EC"/>
</dbReference>
<dbReference type="EMBL" id="QKYV01000005">
    <property type="protein sequence ID" value="PZW39686.1"/>
    <property type="molecule type" value="Genomic_DNA"/>
</dbReference>
<dbReference type="PROSITE" id="PS51192">
    <property type="entry name" value="HELICASE_ATP_BIND_1"/>
    <property type="match status" value="1"/>
</dbReference>
<dbReference type="InterPro" id="IPR014001">
    <property type="entry name" value="Helicase_ATP-bd"/>
</dbReference>
<evidence type="ECO:0000256" key="9">
    <source>
        <dbReference type="ARBA" id="ARBA00034617"/>
    </source>
</evidence>
<gene>
    <name evidence="15" type="ORF">LX95_02050</name>
</gene>
<keyword evidence="4" id="KW-0378">Hydrolase</keyword>
<dbReference type="InterPro" id="IPR032284">
    <property type="entry name" value="RecQ_Zn-bd"/>
</dbReference>
<evidence type="ECO:0000256" key="1">
    <source>
        <dbReference type="ARBA" id="ARBA00005446"/>
    </source>
</evidence>
<dbReference type="SUPFAM" id="SSF52540">
    <property type="entry name" value="P-loop containing nucleoside triphosphate hydrolases"/>
    <property type="match status" value="1"/>
</dbReference>
<dbReference type="Gene3D" id="3.40.50.300">
    <property type="entry name" value="P-loop containing nucleotide triphosphate hydrolases"/>
    <property type="match status" value="2"/>
</dbReference>
<dbReference type="GO" id="GO:0030894">
    <property type="term" value="C:replisome"/>
    <property type="evidence" value="ECO:0007669"/>
    <property type="project" value="TreeGrafter"/>
</dbReference>
<keyword evidence="6" id="KW-0067">ATP-binding</keyword>
<dbReference type="InterPro" id="IPR027417">
    <property type="entry name" value="P-loop_NTPase"/>
</dbReference>
<evidence type="ECO:0000256" key="7">
    <source>
        <dbReference type="ARBA" id="ARBA00023125"/>
    </source>
</evidence>
<dbReference type="GO" id="GO:0006310">
    <property type="term" value="P:DNA recombination"/>
    <property type="evidence" value="ECO:0007669"/>
    <property type="project" value="InterPro"/>
</dbReference>
<dbReference type="InterPro" id="IPR004589">
    <property type="entry name" value="DNA_helicase_ATP-dep_RecQ"/>
</dbReference>
<dbReference type="AlphaFoldDB" id="A0A2W7HYL8"/>
<dbReference type="FunFam" id="3.40.50.300:FF:000296">
    <property type="entry name" value="ATP-dependent DNA helicase RecQ"/>
    <property type="match status" value="1"/>
</dbReference>
<dbReference type="GO" id="GO:0043590">
    <property type="term" value="C:bacterial nucleoid"/>
    <property type="evidence" value="ECO:0007669"/>
    <property type="project" value="TreeGrafter"/>
</dbReference>
<comment type="similarity">
    <text evidence="1">Belongs to the helicase family. RecQ subfamily.</text>
</comment>
<dbReference type="PROSITE" id="PS51194">
    <property type="entry name" value="HELICASE_CTER"/>
    <property type="match status" value="1"/>
</dbReference>
<keyword evidence="3" id="KW-0547">Nucleotide-binding</keyword>
<dbReference type="RefSeq" id="WP_111541330.1">
    <property type="nucleotide sequence ID" value="NZ_QKYV01000005.1"/>
</dbReference>
<dbReference type="Proteomes" id="UP000249542">
    <property type="component" value="Unassembled WGS sequence"/>
</dbReference>
<dbReference type="SMART" id="SM00487">
    <property type="entry name" value="DEXDc"/>
    <property type="match status" value="1"/>
</dbReference>
<evidence type="ECO:0000256" key="4">
    <source>
        <dbReference type="ARBA" id="ARBA00022801"/>
    </source>
</evidence>
<evidence type="ECO:0000259" key="13">
    <source>
        <dbReference type="PROSITE" id="PS51192"/>
    </source>
</evidence>
<feature type="domain" description="Helicase ATP-binding" evidence="13">
    <location>
        <begin position="25"/>
        <end position="193"/>
    </location>
</feature>
<keyword evidence="5 15" id="KW-0347">Helicase</keyword>
<dbReference type="EC" id="5.6.2.4" evidence="10"/>
<dbReference type="GO" id="GO:0005737">
    <property type="term" value="C:cytoplasm"/>
    <property type="evidence" value="ECO:0007669"/>
    <property type="project" value="TreeGrafter"/>
</dbReference>
<organism evidence="15 16">
    <name type="scientific">Mesonia algae</name>
    <dbReference type="NCBI Taxonomy" id="213248"/>
    <lineage>
        <taxon>Bacteria</taxon>
        <taxon>Pseudomonadati</taxon>
        <taxon>Bacteroidota</taxon>
        <taxon>Flavobacteriia</taxon>
        <taxon>Flavobacteriales</taxon>
        <taxon>Flavobacteriaceae</taxon>
        <taxon>Mesonia</taxon>
    </lineage>
</organism>
<evidence type="ECO:0000256" key="10">
    <source>
        <dbReference type="ARBA" id="ARBA00034808"/>
    </source>
</evidence>
<evidence type="ECO:0000256" key="6">
    <source>
        <dbReference type="ARBA" id="ARBA00022840"/>
    </source>
</evidence>
<evidence type="ECO:0000256" key="5">
    <source>
        <dbReference type="ARBA" id="ARBA00022806"/>
    </source>
</evidence>
<keyword evidence="7" id="KW-0238">DNA-binding</keyword>
<reference evidence="15 16" key="1">
    <citation type="submission" date="2018-06" db="EMBL/GenBank/DDBJ databases">
        <title>Genomic Encyclopedia of Archaeal and Bacterial Type Strains, Phase II (KMG-II): from individual species to whole genera.</title>
        <authorList>
            <person name="Goeker M."/>
        </authorList>
    </citation>
    <scope>NUCLEOTIDE SEQUENCE [LARGE SCALE GENOMIC DNA]</scope>
    <source>
        <strain evidence="15 16">DSM 15361</strain>
    </source>
</reference>
<dbReference type="GO" id="GO:0046872">
    <property type="term" value="F:metal ion binding"/>
    <property type="evidence" value="ECO:0007669"/>
    <property type="project" value="UniProtKB-KW"/>
</dbReference>
<evidence type="ECO:0000256" key="2">
    <source>
        <dbReference type="ARBA" id="ARBA00022723"/>
    </source>
</evidence>
<evidence type="ECO:0000256" key="3">
    <source>
        <dbReference type="ARBA" id="ARBA00022741"/>
    </source>
</evidence>